<dbReference type="InterPro" id="IPR001986">
    <property type="entry name" value="Enolpyruvate_Tfrase_dom"/>
</dbReference>
<dbReference type="PANTHER" id="PTHR43783">
    <property type="entry name" value="UDP-N-ACETYLGLUCOSAMINE 1-CARBOXYVINYLTRANSFERASE"/>
    <property type="match status" value="1"/>
</dbReference>
<comment type="caution">
    <text evidence="17">The sequence shown here is derived from an EMBL/GenBank/DDBJ whole genome shotgun (WGS) entry which is preliminary data.</text>
</comment>
<keyword evidence="7" id="KW-0573">Peptidoglycan synthesis</keyword>
<dbReference type="GO" id="GO:0051301">
    <property type="term" value="P:cell division"/>
    <property type="evidence" value="ECO:0007669"/>
    <property type="project" value="UniProtKB-KW"/>
</dbReference>
<comment type="similarity">
    <text evidence="10">Belongs to the EPSP synthase family. MurA subfamily.</text>
</comment>
<feature type="domain" description="Enolpyruvate transferase" evidence="16">
    <location>
        <begin position="1"/>
        <end position="243"/>
    </location>
</feature>
<evidence type="ECO:0000256" key="4">
    <source>
        <dbReference type="ARBA" id="ARBA00022618"/>
    </source>
</evidence>
<evidence type="ECO:0000256" key="8">
    <source>
        <dbReference type="ARBA" id="ARBA00023306"/>
    </source>
</evidence>
<organism evidence="17">
    <name type="scientific">marine sediment metagenome</name>
    <dbReference type="NCBI Taxonomy" id="412755"/>
    <lineage>
        <taxon>unclassified sequences</taxon>
        <taxon>metagenomes</taxon>
        <taxon>ecological metagenomes</taxon>
    </lineage>
</organism>
<evidence type="ECO:0000256" key="11">
    <source>
        <dbReference type="ARBA" id="ARBA00039108"/>
    </source>
</evidence>
<evidence type="ECO:0000256" key="7">
    <source>
        <dbReference type="ARBA" id="ARBA00022984"/>
    </source>
</evidence>
<dbReference type="EC" id="2.5.1.7" evidence="11"/>
<name>X0YJV6_9ZZZZ</name>
<dbReference type="PANTHER" id="PTHR43783:SF1">
    <property type="entry name" value="UDP-N-ACETYLGLUCOSAMINE 1-CARBOXYVINYLTRANSFERASE"/>
    <property type="match status" value="1"/>
</dbReference>
<dbReference type="GO" id="GO:0008360">
    <property type="term" value="P:regulation of cell shape"/>
    <property type="evidence" value="ECO:0007669"/>
    <property type="project" value="UniProtKB-KW"/>
</dbReference>
<dbReference type="InterPro" id="IPR050068">
    <property type="entry name" value="MurA_subfamily"/>
</dbReference>
<proteinExistence type="inferred from homology"/>
<evidence type="ECO:0000256" key="9">
    <source>
        <dbReference type="ARBA" id="ARBA00023316"/>
    </source>
</evidence>
<keyword evidence="4" id="KW-0132">Cell division</keyword>
<keyword evidence="5" id="KW-0808">Transferase</keyword>
<evidence type="ECO:0000259" key="16">
    <source>
        <dbReference type="Pfam" id="PF00275"/>
    </source>
</evidence>
<dbReference type="InterPro" id="IPR013792">
    <property type="entry name" value="RNA3'P_cycl/enolpyr_Trfase_a/b"/>
</dbReference>
<evidence type="ECO:0000256" key="15">
    <source>
        <dbReference type="ARBA" id="ARBA00047527"/>
    </source>
</evidence>
<comment type="subcellular location">
    <subcellularLocation>
        <location evidence="1">Cytoplasm</location>
    </subcellularLocation>
</comment>
<evidence type="ECO:0000256" key="13">
    <source>
        <dbReference type="ARBA" id="ARBA00042443"/>
    </source>
</evidence>
<dbReference type="Gene3D" id="3.65.10.10">
    <property type="entry name" value="Enolpyruvate transferase domain"/>
    <property type="match status" value="1"/>
</dbReference>
<gene>
    <name evidence="17" type="ORF">S01H1_69069</name>
</gene>
<dbReference type="GO" id="GO:0071555">
    <property type="term" value="P:cell wall organization"/>
    <property type="evidence" value="ECO:0007669"/>
    <property type="project" value="UniProtKB-KW"/>
</dbReference>
<feature type="non-terminal residue" evidence="17">
    <location>
        <position position="247"/>
    </location>
</feature>
<dbReference type="SUPFAM" id="SSF55205">
    <property type="entry name" value="EPT/RTPC-like"/>
    <property type="match status" value="1"/>
</dbReference>
<dbReference type="AlphaFoldDB" id="X0YJV6"/>
<evidence type="ECO:0000256" key="3">
    <source>
        <dbReference type="ARBA" id="ARBA00022490"/>
    </source>
</evidence>
<evidence type="ECO:0000256" key="2">
    <source>
        <dbReference type="ARBA" id="ARBA00004752"/>
    </source>
</evidence>
<dbReference type="GO" id="GO:0005737">
    <property type="term" value="C:cytoplasm"/>
    <property type="evidence" value="ECO:0007669"/>
    <property type="project" value="UniProtKB-SubCell"/>
</dbReference>
<dbReference type="EMBL" id="BARS01045830">
    <property type="protein sequence ID" value="GAG37031.1"/>
    <property type="molecule type" value="Genomic_DNA"/>
</dbReference>
<evidence type="ECO:0000256" key="1">
    <source>
        <dbReference type="ARBA" id="ARBA00004496"/>
    </source>
</evidence>
<protein>
    <recommendedName>
        <fullName evidence="12">UDP-N-acetylglucosamine 1-carboxyvinyltransferase</fullName>
        <ecNumber evidence="11">2.5.1.7</ecNumber>
    </recommendedName>
    <alternativeName>
        <fullName evidence="13">Enoylpyruvate transferase</fullName>
    </alternativeName>
    <alternativeName>
        <fullName evidence="14">UDP-N-acetylglucosamine enolpyruvyl transferase</fullName>
    </alternativeName>
</protein>
<evidence type="ECO:0000256" key="5">
    <source>
        <dbReference type="ARBA" id="ARBA00022679"/>
    </source>
</evidence>
<evidence type="ECO:0000256" key="6">
    <source>
        <dbReference type="ARBA" id="ARBA00022960"/>
    </source>
</evidence>
<dbReference type="Pfam" id="PF00275">
    <property type="entry name" value="EPSP_synthase"/>
    <property type="match status" value="1"/>
</dbReference>
<evidence type="ECO:0000256" key="12">
    <source>
        <dbReference type="ARBA" id="ARBA00039754"/>
    </source>
</evidence>
<dbReference type="InterPro" id="IPR036968">
    <property type="entry name" value="Enolpyruvate_Tfrase_sf"/>
</dbReference>
<keyword evidence="9" id="KW-0961">Cell wall biogenesis/degradation</keyword>
<evidence type="ECO:0000256" key="10">
    <source>
        <dbReference type="ARBA" id="ARBA00038367"/>
    </source>
</evidence>
<evidence type="ECO:0000313" key="17">
    <source>
        <dbReference type="EMBL" id="GAG37031.1"/>
    </source>
</evidence>
<feature type="non-terminal residue" evidence="17">
    <location>
        <position position="1"/>
    </location>
</feature>
<keyword evidence="6" id="KW-0133">Cell shape</keyword>
<evidence type="ECO:0000256" key="14">
    <source>
        <dbReference type="ARBA" id="ARBA00042842"/>
    </source>
</evidence>
<sequence length="247" mass="26075">PLKGEVEVGGAKNAALPIIAATLLTADECWLENIPYIEDIRNMVKLLHHLGVAARFEGPNTLRIKATRISKASLPLDLATKMRASFLIVGPLLSRFGQVEATHPGGCSIGTRPVSVDLKGFQSMGGKVRSTSDGYVIKAPRLKGERLILDYPSHTGTENLLIGACLADGTTTIENASVEPEVVDLANFLCAMGARIQGAGTNTIQVEGTPRLHGVAYRIMPDRMEAGTFALGALITGGKLSMDGAVS</sequence>
<dbReference type="NCBIfam" id="NF006873">
    <property type="entry name" value="PRK09369.1"/>
    <property type="match status" value="1"/>
</dbReference>
<comment type="catalytic activity">
    <reaction evidence="15">
        <text>phosphoenolpyruvate + UDP-N-acetyl-alpha-D-glucosamine = UDP-N-acetyl-3-O-(1-carboxyvinyl)-alpha-D-glucosamine + phosphate</text>
        <dbReference type="Rhea" id="RHEA:18681"/>
        <dbReference type="ChEBI" id="CHEBI:43474"/>
        <dbReference type="ChEBI" id="CHEBI:57705"/>
        <dbReference type="ChEBI" id="CHEBI:58702"/>
        <dbReference type="ChEBI" id="CHEBI:68483"/>
        <dbReference type="EC" id="2.5.1.7"/>
    </reaction>
</comment>
<comment type="pathway">
    <text evidence="2">Cell wall biogenesis; peptidoglycan biosynthesis.</text>
</comment>
<keyword evidence="3" id="KW-0963">Cytoplasm</keyword>
<dbReference type="GO" id="GO:0009252">
    <property type="term" value="P:peptidoglycan biosynthetic process"/>
    <property type="evidence" value="ECO:0007669"/>
    <property type="project" value="UniProtKB-KW"/>
</dbReference>
<dbReference type="GO" id="GO:0008760">
    <property type="term" value="F:UDP-N-acetylglucosamine 1-carboxyvinyltransferase activity"/>
    <property type="evidence" value="ECO:0007669"/>
    <property type="project" value="UniProtKB-EC"/>
</dbReference>
<accession>X0YJV6</accession>
<reference evidence="17" key="1">
    <citation type="journal article" date="2014" name="Front. Microbiol.">
        <title>High frequency of phylogenetically diverse reductive dehalogenase-homologous genes in deep subseafloor sedimentary metagenomes.</title>
        <authorList>
            <person name="Kawai M."/>
            <person name="Futagami T."/>
            <person name="Toyoda A."/>
            <person name="Takaki Y."/>
            <person name="Nishi S."/>
            <person name="Hori S."/>
            <person name="Arai W."/>
            <person name="Tsubouchi T."/>
            <person name="Morono Y."/>
            <person name="Uchiyama I."/>
            <person name="Ito T."/>
            <person name="Fujiyama A."/>
            <person name="Inagaki F."/>
            <person name="Takami H."/>
        </authorList>
    </citation>
    <scope>NUCLEOTIDE SEQUENCE</scope>
    <source>
        <strain evidence="17">Expedition CK06-06</strain>
    </source>
</reference>
<keyword evidence="8" id="KW-0131">Cell cycle</keyword>